<evidence type="ECO:0000259" key="14">
    <source>
        <dbReference type="Pfam" id="PF00593"/>
    </source>
</evidence>
<evidence type="ECO:0000256" key="7">
    <source>
        <dbReference type="ARBA" id="ARBA00023077"/>
    </source>
</evidence>
<keyword evidence="8 11" id="KW-0472">Membrane</keyword>
<name>A0A0N1KJ44_9GAMM</name>
<sequence>MSQLCTRYSNLAISISLLLTSALYAYATAIVQQSKTSIGNITIKEITTDENSAADQIYDKDISNSYIGKTQIERFKGTSPGDIFKGTVGVFSGETRNGGAIDPNIRGVQGQGRIPVTIDGTEQAITAYRGYYGANNRNYLDPNIIRSVDIEKGPSLSQNMRSSIGGGIAIKTININDVVKPDDNFGINVKTEVGNNAIKPRLAKLIYGEDYRDTTHDLFDRYTFNDKDINIRTHNRNEHVLHGINSYSYRVAVGFRQELFDFMLAYSHRTNGNFASGHRGAKGYSAPFTEQDRDSYSGKLGPDSAKYHPDPFLPFAANVYQPGHEVLNTSNTADTLLIKHNWRISDQQQLNFTLRKTQLYFGDIMPSRLANFAPENGLLPQWPEGQVVQQAGSINHKIRSEKYSALNLHSSIWFDNTDSKINTAGGFPRYPTEVDFMHQIQGIKNPHKDGSLIDSVSNHTHNNRWGIDLKNDFRLTRHNLLTLSARFQHEKMTNVNPYNSGYAVNTFWPPREGRRQEYHLGINYAWTPLERLTLNAGIQYNAYWSIDDFINKRRAAADTQVTPSPERISLSSKYQRLFTPQESEIYQRYQQLQKQNLSLFGQVRQQQAKLRAEKRSATTEEQHAIKAIKQQQQQISQETNNLQKQYSYINKSVQDKATGLNYHNINFIQLVDELTGQLNKQDNPFYTGEIDINQQQYDPISQQNIDIYKVAASAHQGKPLLDFTHKRGIINPKKPLPKRTAWDWAPVLSASLDLTDDWRMYLRYAETIRMPSLYEDTGNIAGQRYHKPKNQFKPERSKTVEIGSVYNLSQLLKTQHHADIKLTYYDMQIENVFERNYLSQTIQMDKQLISGIELQARYDNGLFFSDVSASYNLKTKVCDEDSYIAINMFNKLPIPNCIDGGYPAGFLRTSTPPKYSLYANIGLRLFDEKLTLGNRFIYHSKVINKDEADLQKRLPSAFAGFSNNPLRWNPIFTVDAYMSYQITADTSVELVGSNMLDEYYLDPLTRSMMPAPGRTFKLSLSSQF</sequence>
<dbReference type="InterPro" id="IPR039426">
    <property type="entry name" value="TonB-dep_rcpt-like"/>
</dbReference>
<dbReference type="InterPro" id="IPR000531">
    <property type="entry name" value="Beta-barrel_TonB"/>
</dbReference>
<feature type="signal peptide" evidence="13">
    <location>
        <begin position="1"/>
        <end position="27"/>
    </location>
</feature>
<comment type="subcellular location">
    <subcellularLocation>
        <location evidence="1 11">Cell outer membrane</location>
        <topology evidence="1 11">Multi-pass membrane protein</topology>
    </subcellularLocation>
</comment>
<dbReference type="GO" id="GO:0044718">
    <property type="term" value="P:siderophore transmembrane transport"/>
    <property type="evidence" value="ECO:0007669"/>
    <property type="project" value="TreeGrafter"/>
</dbReference>
<evidence type="ECO:0000256" key="6">
    <source>
        <dbReference type="ARBA" id="ARBA00022729"/>
    </source>
</evidence>
<evidence type="ECO:0000313" key="17">
    <source>
        <dbReference type="Proteomes" id="UP000053226"/>
    </source>
</evidence>
<evidence type="ECO:0000256" key="13">
    <source>
        <dbReference type="SAM" id="SignalP"/>
    </source>
</evidence>
<dbReference type="Pfam" id="PF07715">
    <property type="entry name" value="Plug"/>
    <property type="match status" value="1"/>
</dbReference>
<comment type="similarity">
    <text evidence="2">Belongs to the TonB-dependent receptor family. Hemoglobin/haptoglobin binding protein subfamily.</text>
</comment>
<dbReference type="InterPro" id="IPR037066">
    <property type="entry name" value="Plug_dom_sf"/>
</dbReference>
<evidence type="ECO:0000256" key="12">
    <source>
        <dbReference type="RuleBase" id="RU003357"/>
    </source>
</evidence>
<evidence type="ECO:0000256" key="8">
    <source>
        <dbReference type="ARBA" id="ARBA00023136"/>
    </source>
</evidence>
<dbReference type="AlphaFoldDB" id="A0A0N1KJ44"/>
<gene>
    <name evidence="16" type="ORF">M992_0595</name>
</gene>
<keyword evidence="17" id="KW-1185">Reference proteome</keyword>
<keyword evidence="9 16" id="KW-0675">Receptor</keyword>
<dbReference type="EMBL" id="LGAA01000006">
    <property type="protein sequence ID" value="KPD03998.1"/>
    <property type="molecule type" value="Genomic_DNA"/>
</dbReference>
<evidence type="ECO:0000256" key="10">
    <source>
        <dbReference type="ARBA" id="ARBA00023237"/>
    </source>
</evidence>
<organism evidence="16 17">
    <name type="scientific">Moellerella wisconsensis ATCC 35017</name>
    <dbReference type="NCBI Taxonomy" id="1354267"/>
    <lineage>
        <taxon>Bacteria</taxon>
        <taxon>Pseudomonadati</taxon>
        <taxon>Pseudomonadota</taxon>
        <taxon>Gammaproteobacteria</taxon>
        <taxon>Enterobacterales</taxon>
        <taxon>Morganellaceae</taxon>
        <taxon>Moellerella</taxon>
    </lineage>
</organism>
<evidence type="ECO:0000256" key="9">
    <source>
        <dbReference type="ARBA" id="ARBA00023170"/>
    </source>
</evidence>
<keyword evidence="3 11" id="KW-0813">Transport</keyword>
<proteinExistence type="inferred from homology"/>
<comment type="caution">
    <text evidence="16">The sequence shown here is derived from an EMBL/GenBank/DDBJ whole genome shotgun (WGS) entry which is preliminary data.</text>
</comment>
<feature type="domain" description="TonB-dependent receptor plug" evidence="15">
    <location>
        <begin position="61"/>
        <end position="166"/>
    </location>
</feature>
<dbReference type="Pfam" id="PF00593">
    <property type="entry name" value="TonB_dep_Rec_b-barrel"/>
    <property type="match status" value="1"/>
</dbReference>
<dbReference type="SUPFAM" id="SSF56935">
    <property type="entry name" value="Porins"/>
    <property type="match status" value="1"/>
</dbReference>
<feature type="chain" id="PRO_5005875775" evidence="13">
    <location>
        <begin position="28"/>
        <end position="1024"/>
    </location>
</feature>
<dbReference type="Gene3D" id="2.170.130.10">
    <property type="entry name" value="TonB-dependent receptor, plug domain"/>
    <property type="match status" value="1"/>
</dbReference>
<accession>A0A0N1KJ44</accession>
<dbReference type="PANTHER" id="PTHR30069:SF29">
    <property type="entry name" value="HEMOGLOBIN AND HEMOGLOBIN-HAPTOGLOBIN-BINDING PROTEIN 1-RELATED"/>
    <property type="match status" value="1"/>
</dbReference>
<evidence type="ECO:0000313" key="16">
    <source>
        <dbReference type="EMBL" id="KPD03998.1"/>
    </source>
</evidence>
<keyword evidence="4 11" id="KW-1134">Transmembrane beta strand</keyword>
<keyword evidence="5 11" id="KW-0812">Transmembrane</keyword>
<keyword evidence="10 11" id="KW-0998">Cell outer membrane</keyword>
<dbReference type="RefSeq" id="WP_053907260.1">
    <property type="nucleotide sequence ID" value="NZ_CAWMUS010000006.1"/>
</dbReference>
<evidence type="ECO:0000256" key="2">
    <source>
        <dbReference type="ARBA" id="ARBA00008143"/>
    </source>
</evidence>
<dbReference type="GO" id="GO:0009279">
    <property type="term" value="C:cell outer membrane"/>
    <property type="evidence" value="ECO:0007669"/>
    <property type="project" value="UniProtKB-SubCell"/>
</dbReference>
<dbReference type="PANTHER" id="PTHR30069">
    <property type="entry name" value="TONB-DEPENDENT OUTER MEMBRANE RECEPTOR"/>
    <property type="match status" value="1"/>
</dbReference>
<evidence type="ECO:0000259" key="15">
    <source>
        <dbReference type="Pfam" id="PF07715"/>
    </source>
</evidence>
<reference evidence="16 17" key="1">
    <citation type="submission" date="2015-07" db="EMBL/GenBank/DDBJ databases">
        <title>ATOL: Assembling a taxonomically balanced genome-scale reconstruction of the evolutionary history of the Enterobacteriaceae.</title>
        <authorList>
            <person name="Plunkett G.III."/>
            <person name="Neeno-Eckwall E.C."/>
            <person name="Glasner J.D."/>
            <person name="Perna N.T."/>
        </authorList>
    </citation>
    <scope>NUCLEOTIDE SEQUENCE [LARGE SCALE GENOMIC DNA]</scope>
    <source>
        <strain evidence="16 17">ATCC 35017</strain>
    </source>
</reference>
<dbReference type="GO" id="GO:0015344">
    <property type="term" value="F:siderophore uptake transmembrane transporter activity"/>
    <property type="evidence" value="ECO:0007669"/>
    <property type="project" value="TreeGrafter"/>
</dbReference>
<protein>
    <submittedName>
        <fullName evidence="16">Putative TonB-dependent hemin receptor</fullName>
    </submittedName>
</protein>
<evidence type="ECO:0000256" key="4">
    <source>
        <dbReference type="ARBA" id="ARBA00022452"/>
    </source>
</evidence>
<keyword evidence="7 12" id="KW-0798">TonB box</keyword>
<dbReference type="Gene3D" id="2.40.170.20">
    <property type="entry name" value="TonB-dependent receptor, beta-barrel domain"/>
    <property type="match status" value="1"/>
</dbReference>
<evidence type="ECO:0000256" key="1">
    <source>
        <dbReference type="ARBA" id="ARBA00004571"/>
    </source>
</evidence>
<keyword evidence="6 13" id="KW-0732">Signal</keyword>
<dbReference type="PROSITE" id="PS52016">
    <property type="entry name" value="TONB_DEPENDENT_REC_3"/>
    <property type="match status" value="1"/>
</dbReference>
<dbReference type="OrthoDB" id="6046653at2"/>
<dbReference type="Proteomes" id="UP000053226">
    <property type="component" value="Unassembled WGS sequence"/>
</dbReference>
<evidence type="ECO:0000256" key="3">
    <source>
        <dbReference type="ARBA" id="ARBA00022448"/>
    </source>
</evidence>
<dbReference type="InterPro" id="IPR012910">
    <property type="entry name" value="Plug_dom"/>
</dbReference>
<feature type="domain" description="TonB-dependent receptor-like beta-barrel" evidence="14">
    <location>
        <begin position="737"/>
        <end position="989"/>
    </location>
</feature>
<dbReference type="InterPro" id="IPR036942">
    <property type="entry name" value="Beta-barrel_TonB_sf"/>
</dbReference>
<evidence type="ECO:0000256" key="5">
    <source>
        <dbReference type="ARBA" id="ARBA00022692"/>
    </source>
</evidence>
<evidence type="ECO:0000256" key="11">
    <source>
        <dbReference type="PROSITE-ProRule" id="PRU01360"/>
    </source>
</evidence>